<dbReference type="InterPro" id="IPR029058">
    <property type="entry name" value="AB_hydrolase_fold"/>
</dbReference>
<feature type="domain" description="ECM29 ARM-like repeats" evidence="7">
    <location>
        <begin position="325"/>
        <end position="420"/>
    </location>
</feature>
<evidence type="ECO:0000313" key="10">
    <source>
        <dbReference type="Proteomes" id="UP001234989"/>
    </source>
</evidence>
<proteinExistence type="predicted"/>
<feature type="region of interest" description="Disordered" evidence="5">
    <location>
        <begin position="1317"/>
        <end position="1336"/>
    </location>
</feature>
<dbReference type="InterPro" id="IPR055443">
    <property type="entry name" value="HEAT_ECM29"/>
</dbReference>
<reference evidence="9" key="1">
    <citation type="submission" date="2023-08" db="EMBL/GenBank/DDBJ databases">
        <title>A de novo genome assembly of Solanum verrucosum Schlechtendal, a Mexican diploid species geographically isolated from the other diploid A-genome species in potato relatives.</title>
        <authorList>
            <person name="Hosaka K."/>
        </authorList>
    </citation>
    <scope>NUCLEOTIDE SEQUENCE</scope>
    <source>
        <tissue evidence="9">Young leaves</tissue>
    </source>
</reference>
<dbReference type="PANTHER" id="PTHR23346">
    <property type="entry name" value="TRANSLATIONAL ACTIVATOR GCN1-RELATED"/>
    <property type="match status" value="1"/>
</dbReference>
<dbReference type="EMBL" id="CP133622">
    <property type="protein sequence ID" value="WMV55567.1"/>
    <property type="molecule type" value="Genomic_DNA"/>
</dbReference>
<gene>
    <name evidence="9" type="ORF">MTR67_048952</name>
</gene>
<sequence>MPKSPCLSWSDQPNGRFSISLSELEEQEGELTSSIEPESWRSTFAYAENAKICLRKMGTMDQLRLMGPVILSGILKSLDGYSAAESDVIARETKAFAFQAIGLLAKRMPQLFRDKVDVASRLFVALQSEAQFLRLTIQEATNSLAFAYKGAPQNVLNDLEALLLRSSQVEESEVRFCAMRWATLLFDMQHCPSRFICMIGAADTKLDIREIALEGLFPDEDQRKAVSKSLNLKYPKLFDMLDYIIQQQPAVLDSASVGGSKLLFPSKSYVAMIKFLLRCFEADMKQNNLVEGAHFPATVEKLCLLLEHAMAYEGSVDLHANASKALISVGSHMPQVITSRYVDKVAWMKQFLGHIDFDTRESISRLIGIASCSLPLHSLSDLISELIASIGTTPKLRFEMQHGVLCTLGYVTANCMSRTVSIPEALLQSTLKCLVDVVNLETATLASFAMQALGHVGLCIPLPLLLVDSSSVPILVVLREKLSKLLAGEDVKAVQKIVISLGHLCVKELSSSHLNIALDLIFSLSQSKVEDILFAAGEALSFLWGGVPVTADMILKSNYTSLSMSSNFLMGDVSSTSSTCVESEANEDGHGTVRDAITRKIFDNLLYSSRKQERCAGTVWLLSLTMYCGQHQAIQKLLPDIQEAFSHLLAEQNELTQELASQGLSVVYELGDASMKKSLVNALVGTLTGSGKRKRAVKLVEDSEVFQEGTIGESPSGGKLSTYKELCNLANEMGQPDMIYKFMDLANYQASLNSKRGAAFGFSKIAKHAGDALQPYLHALVPRLLRYQYDPDKNVQLMLFSKVVVRGKKGVTMQRKKAQESRGRRKLLFHRVDPEAVLSCKVGFSSYIKVPQSPIPTGKTRNESDMRRKLAGSAHEDGKVPAILLADVDSSFISCLGVSLHYKLCLPGSPYRSLSFRPFSAHPLHVLSKTDYRIRSFNLDETGDEDDVGKVGCSFPRMMMDELARQVGCAVTAFYRPGWGLTSRPCQTDWEENQLPNPYKIESQVDLLLSFCSSMGFTSVVLAGHDGGGGLLALKAAQIVQSSRNSINVLIKGIVLLDVSIGLGLGLPCWRSQVQNPLPVKASGLPSVELVALGLPSVGYLSYVVEKHLKRIWTTAYRAMDDIKESVRNSGDRLCRAITNLTLRLCDVSLTQVSEATKTMEIVLPLLLSEGIMSKVESIRKASIGVVTKLTKGAGVALRPHLPDLVCCMLESLSSLEDQGLNYVELHAANVGIQTEKLENLRISIAKGSPMWETLDRCIDVIDSQSVELLVPRVAQLVRVGVGLNTRALRSLLHYHWKTEHSDSLSHSLLKNRVEKKKKRREELEEKKRRTEEEKKKVSYLAAVAKNLNTRRGRY</sequence>
<dbReference type="Pfam" id="PF24492">
    <property type="entry name" value="HEAT_ECM29"/>
    <property type="match status" value="1"/>
</dbReference>
<feature type="compositionally biased region" description="Basic and acidic residues" evidence="5">
    <location>
        <begin position="1321"/>
        <end position="1336"/>
    </location>
</feature>
<feature type="domain" description="Proteasome component Ecm29 N-terminal" evidence="6">
    <location>
        <begin position="56"/>
        <end position="200"/>
    </location>
</feature>
<dbReference type="GO" id="GO:0005634">
    <property type="term" value="C:nucleus"/>
    <property type="evidence" value="ECO:0007669"/>
    <property type="project" value="TreeGrafter"/>
</dbReference>
<keyword evidence="4" id="KW-0647">Proteasome</keyword>
<dbReference type="Pfam" id="PF13001">
    <property type="entry name" value="ECM29_N"/>
    <property type="match status" value="1"/>
</dbReference>
<dbReference type="SUPFAM" id="SSF53474">
    <property type="entry name" value="alpha/beta-Hydrolases"/>
    <property type="match status" value="1"/>
</dbReference>
<dbReference type="SUPFAM" id="SSF48371">
    <property type="entry name" value="ARM repeat"/>
    <property type="match status" value="1"/>
</dbReference>
<dbReference type="GO" id="GO:0005737">
    <property type="term" value="C:cytoplasm"/>
    <property type="evidence" value="ECO:0007669"/>
    <property type="project" value="UniProtKB-SubCell"/>
</dbReference>
<dbReference type="InterPro" id="IPR016024">
    <property type="entry name" value="ARM-type_fold"/>
</dbReference>
<evidence type="ECO:0000256" key="1">
    <source>
        <dbReference type="ARBA" id="ARBA00004496"/>
    </source>
</evidence>
<evidence type="ECO:0000259" key="8">
    <source>
        <dbReference type="Pfam" id="PF24492"/>
    </source>
</evidence>
<evidence type="ECO:0000256" key="4">
    <source>
        <dbReference type="ARBA" id="ARBA00022942"/>
    </source>
</evidence>
<dbReference type="PANTHER" id="PTHR23346:SF19">
    <property type="entry name" value="PROTEASOME ADAPTER AND SCAFFOLD PROTEIN ECM29"/>
    <property type="match status" value="1"/>
</dbReference>
<evidence type="ECO:0000313" key="9">
    <source>
        <dbReference type="EMBL" id="WMV55567.1"/>
    </source>
</evidence>
<accession>A0AAF0UZF9</accession>
<protein>
    <recommendedName>
        <fullName evidence="11">ARM repeat superfamily protein</fullName>
    </recommendedName>
</protein>
<dbReference type="GO" id="GO:0043248">
    <property type="term" value="P:proteasome assembly"/>
    <property type="evidence" value="ECO:0007669"/>
    <property type="project" value="InterPro"/>
</dbReference>
<evidence type="ECO:0000256" key="2">
    <source>
        <dbReference type="ARBA" id="ARBA00022490"/>
    </source>
</evidence>
<feature type="domain" description="Proteasome adapter and scaffold protein ECM29 HEAT-repeat" evidence="8">
    <location>
        <begin position="1198"/>
        <end position="1296"/>
    </location>
</feature>
<dbReference type="InterPro" id="IPR024372">
    <property type="entry name" value="Ecm29_N"/>
</dbReference>
<comment type="subcellular location">
    <subcellularLocation>
        <location evidence="1">Cytoplasm</location>
    </subcellularLocation>
</comment>
<keyword evidence="10" id="KW-1185">Reference proteome</keyword>
<keyword evidence="2" id="KW-0963">Cytoplasm</keyword>
<dbReference type="GO" id="GO:0036503">
    <property type="term" value="P:ERAD pathway"/>
    <property type="evidence" value="ECO:0007669"/>
    <property type="project" value="TreeGrafter"/>
</dbReference>
<dbReference type="Gene3D" id="3.40.50.1820">
    <property type="entry name" value="alpha/beta hydrolase"/>
    <property type="match status" value="1"/>
</dbReference>
<evidence type="ECO:0000259" key="7">
    <source>
        <dbReference type="Pfam" id="PF23702"/>
    </source>
</evidence>
<dbReference type="Gene3D" id="1.25.10.10">
    <property type="entry name" value="Leucine-rich Repeat Variant"/>
    <property type="match status" value="2"/>
</dbReference>
<dbReference type="InterPro" id="IPR055444">
    <property type="entry name" value="ARM_ECM29"/>
</dbReference>
<evidence type="ECO:0008006" key="11">
    <source>
        <dbReference type="Google" id="ProtNLM"/>
    </source>
</evidence>
<dbReference type="Proteomes" id="UP001234989">
    <property type="component" value="Chromosome 11"/>
</dbReference>
<evidence type="ECO:0000259" key="6">
    <source>
        <dbReference type="Pfam" id="PF13001"/>
    </source>
</evidence>
<dbReference type="GO" id="GO:0060090">
    <property type="term" value="F:molecular adaptor activity"/>
    <property type="evidence" value="ECO:0007669"/>
    <property type="project" value="InterPro"/>
</dbReference>
<name>A0AAF0UZF9_SOLVR</name>
<dbReference type="InterPro" id="IPR011989">
    <property type="entry name" value="ARM-like"/>
</dbReference>
<evidence type="ECO:0000256" key="5">
    <source>
        <dbReference type="SAM" id="MobiDB-lite"/>
    </source>
</evidence>
<organism evidence="9 10">
    <name type="scientific">Solanum verrucosum</name>
    <dbReference type="NCBI Taxonomy" id="315347"/>
    <lineage>
        <taxon>Eukaryota</taxon>
        <taxon>Viridiplantae</taxon>
        <taxon>Streptophyta</taxon>
        <taxon>Embryophyta</taxon>
        <taxon>Tracheophyta</taxon>
        <taxon>Spermatophyta</taxon>
        <taxon>Magnoliopsida</taxon>
        <taxon>eudicotyledons</taxon>
        <taxon>Gunneridae</taxon>
        <taxon>Pentapetalae</taxon>
        <taxon>asterids</taxon>
        <taxon>lamiids</taxon>
        <taxon>Solanales</taxon>
        <taxon>Solanaceae</taxon>
        <taxon>Solanoideae</taxon>
        <taxon>Solaneae</taxon>
        <taxon>Solanum</taxon>
    </lineage>
</organism>
<dbReference type="Pfam" id="PF23702">
    <property type="entry name" value="ARM_ECM29"/>
    <property type="match status" value="1"/>
</dbReference>
<evidence type="ECO:0000256" key="3">
    <source>
        <dbReference type="ARBA" id="ARBA00022737"/>
    </source>
</evidence>
<dbReference type="GO" id="GO:0000502">
    <property type="term" value="C:proteasome complex"/>
    <property type="evidence" value="ECO:0007669"/>
    <property type="project" value="UniProtKB-KW"/>
</dbReference>
<keyword evidence="3" id="KW-0677">Repeat</keyword>